<evidence type="ECO:0000313" key="5">
    <source>
        <dbReference type="EMBL" id="QDT01894.1"/>
    </source>
</evidence>
<keyword evidence="6" id="KW-1185">Reference proteome</keyword>
<dbReference type="InterPro" id="IPR045864">
    <property type="entry name" value="aa-tRNA-synth_II/BPL/LPL"/>
</dbReference>
<dbReference type="GO" id="GO:0005829">
    <property type="term" value="C:cytosol"/>
    <property type="evidence" value="ECO:0007669"/>
    <property type="project" value="TreeGrafter"/>
</dbReference>
<dbReference type="OrthoDB" id="9802326at2"/>
<dbReference type="KEGG" id="rlc:K227x_02630"/>
<dbReference type="Gene3D" id="3.30.930.10">
    <property type="entry name" value="Bira Bifunctional Protein, Domain 2"/>
    <property type="match status" value="1"/>
</dbReference>
<reference evidence="5 6" key="1">
    <citation type="submission" date="2019-02" db="EMBL/GenBank/DDBJ databases">
        <title>Deep-cultivation of Planctomycetes and their phenomic and genomic characterization uncovers novel biology.</title>
        <authorList>
            <person name="Wiegand S."/>
            <person name="Jogler M."/>
            <person name="Boedeker C."/>
            <person name="Pinto D."/>
            <person name="Vollmers J."/>
            <person name="Rivas-Marin E."/>
            <person name="Kohn T."/>
            <person name="Peeters S.H."/>
            <person name="Heuer A."/>
            <person name="Rast P."/>
            <person name="Oberbeckmann S."/>
            <person name="Bunk B."/>
            <person name="Jeske O."/>
            <person name="Meyerdierks A."/>
            <person name="Storesund J.E."/>
            <person name="Kallscheuer N."/>
            <person name="Luecker S."/>
            <person name="Lage O.M."/>
            <person name="Pohl T."/>
            <person name="Merkel B.J."/>
            <person name="Hornburger P."/>
            <person name="Mueller R.-W."/>
            <person name="Bruemmer F."/>
            <person name="Labrenz M."/>
            <person name="Spormann A.M."/>
            <person name="Op den Camp H."/>
            <person name="Overmann J."/>
            <person name="Amann R."/>
            <person name="Jetten M.S.M."/>
            <person name="Mascher T."/>
            <person name="Medema M.H."/>
            <person name="Devos D.P."/>
            <person name="Kaster A.-K."/>
            <person name="Ovreas L."/>
            <person name="Rohde M."/>
            <person name="Galperin M.Y."/>
            <person name="Jogler C."/>
        </authorList>
    </citation>
    <scope>NUCLEOTIDE SEQUENCE [LARGE SCALE GENOMIC DNA]</scope>
    <source>
        <strain evidence="5 6">K22_7</strain>
    </source>
</reference>
<dbReference type="AlphaFoldDB" id="A0A517N436"/>
<dbReference type="InterPro" id="IPR004525">
    <property type="entry name" value="EpmA"/>
</dbReference>
<evidence type="ECO:0000256" key="2">
    <source>
        <dbReference type="ARBA" id="ARBA00022741"/>
    </source>
</evidence>
<dbReference type="Pfam" id="PF00152">
    <property type="entry name" value="tRNA-synt_2"/>
    <property type="match status" value="1"/>
</dbReference>
<dbReference type="GO" id="GO:0005524">
    <property type="term" value="F:ATP binding"/>
    <property type="evidence" value="ECO:0007669"/>
    <property type="project" value="UniProtKB-KW"/>
</dbReference>
<organism evidence="5 6">
    <name type="scientific">Rubripirellula lacrimiformis</name>
    <dbReference type="NCBI Taxonomy" id="1930273"/>
    <lineage>
        <taxon>Bacteria</taxon>
        <taxon>Pseudomonadati</taxon>
        <taxon>Planctomycetota</taxon>
        <taxon>Planctomycetia</taxon>
        <taxon>Pirellulales</taxon>
        <taxon>Pirellulaceae</taxon>
        <taxon>Rubripirellula</taxon>
    </lineage>
</organism>
<dbReference type="GO" id="GO:0004824">
    <property type="term" value="F:lysine-tRNA ligase activity"/>
    <property type="evidence" value="ECO:0007669"/>
    <property type="project" value="InterPro"/>
</dbReference>
<evidence type="ECO:0000259" key="4">
    <source>
        <dbReference type="PROSITE" id="PS50862"/>
    </source>
</evidence>
<keyword evidence="3" id="KW-0067">ATP-binding</keyword>
<evidence type="ECO:0000256" key="1">
    <source>
        <dbReference type="ARBA" id="ARBA00022598"/>
    </source>
</evidence>
<name>A0A517N436_9BACT</name>
<gene>
    <name evidence="5" type="primary">epmA</name>
    <name evidence="5" type="ORF">K227x_02630</name>
</gene>
<dbReference type="PANTHER" id="PTHR42918">
    <property type="entry name" value="LYSYL-TRNA SYNTHETASE"/>
    <property type="match status" value="1"/>
</dbReference>
<keyword evidence="2" id="KW-0547">Nucleotide-binding</keyword>
<keyword evidence="5" id="KW-0648">Protein biosynthesis</keyword>
<sequence>MTHPSLPCVEMIRQRAELLRDLRSFFDGRGFLEVQPPCLSRDCVIDAYIDPIAIASEQLQIAEDLPLQMFLQTSPELAMKRMLAAGAPSIYAIVPVFRGGESGDHHNVEFSMLEWYEVGADIDDCIRTLGQLASTVLGSDGYDVKNYRTVFSEFLGFDPILVSTDDLARHVQPIDTDLAASIAGDRDMMLDVVLSNLIQPKLGLDRPLIIKNYPISQAALARQAKDDPQCAARFELIVGGIELANGYDELTDADVLVQRAQQSNQLRIASGRTPLRVESSLVEAMRIGLPKCAGVAMGVDRLLMIRAGETSLQRVLPFKIGQA</sequence>
<proteinExistence type="predicted"/>
<keyword evidence="5" id="KW-0251">Elongation factor</keyword>
<dbReference type="NCBIfam" id="TIGR00462">
    <property type="entry name" value="genX"/>
    <property type="match status" value="1"/>
</dbReference>
<evidence type="ECO:0000256" key="3">
    <source>
        <dbReference type="ARBA" id="ARBA00022840"/>
    </source>
</evidence>
<dbReference type="PROSITE" id="PS50862">
    <property type="entry name" value="AA_TRNA_LIGASE_II"/>
    <property type="match status" value="1"/>
</dbReference>
<evidence type="ECO:0000313" key="6">
    <source>
        <dbReference type="Proteomes" id="UP000318538"/>
    </source>
</evidence>
<dbReference type="EC" id="6.3.1.-" evidence="5"/>
<dbReference type="GO" id="GO:0003746">
    <property type="term" value="F:translation elongation factor activity"/>
    <property type="evidence" value="ECO:0007669"/>
    <property type="project" value="UniProtKB-KW"/>
</dbReference>
<dbReference type="GO" id="GO:0000049">
    <property type="term" value="F:tRNA binding"/>
    <property type="evidence" value="ECO:0007669"/>
    <property type="project" value="TreeGrafter"/>
</dbReference>
<feature type="domain" description="Aminoacyl-transfer RNA synthetases class-II family profile" evidence="4">
    <location>
        <begin position="12"/>
        <end position="317"/>
    </location>
</feature>
<dbReference type="GO" id="GO:0006430">
    <property type="term" value="P:lysyl-tRNA aminoacylation"/>
    <property type="evidence" value="ECO:0007669"/>
    <property type="project" value="InterPro"/>
</dbReference>
<dbReference type="InterPro" id="IPR004364">
    <property type="entry name" value="Aa-tRNA-synt_II"/>
</dbReference>
<dbReference type="PANTHER" id="PTHR42918:SF6">
    <property type="entry name" value="ELONGATION FACTOR P--(R)-BETA-LYSINE LIGASE"/>
    <property type="match status" value="1"/>
</dbReference>
<dbReference type="SUPFAM" id="SSF55681">
    <property type="entry name" value="Class II aaRS and biotin synthetases"/>
    <property type="match status" value="1"/>
</dbReference>
<dbReference type="InterPro" id="IPR006195">
    <property type="entry name" value="aa-tRNA-synth_II"/>
</dbReference>
<dbReference type="Proteomes" id="UP000318538">
    <property type="component" value="Chromosome"/>
</dbReference>
<dbReference type="EMBL" id="CP036525">
    <property type="protein sequence ID" value="QDT01894.1"/>
    <property type="molecule type" value="Genomic_DNA"/>
</dbReference>
<accession>A0A517N436</accession>
<protein>
    <submittedName>
        <fullName evidence="5">Elongation factor P--(R)-beta-lysine ligase</fullName>
        <ecNumber evidence="5">6.3.1.-</ecNumber>
    </submittedName>
</protein>
<dbReference type="RefSeq" id="WP_145167707.1">
    <property type="nucleotide sequence ID" value="NZ_CP036525.1"/>
</dbReference>
<keyword evidence="1 5" id="KW-0436">Ligase</keyword>
<dbReference type="NCBIfam" id="NF006828">
    <property type="entry name" value="PRK09350.1"/>
    <property type="match status" value="1"/>
</dbReference>